<feature type="transmembrane region" description="Helical" evidence="1">
    <location>
        <begin position="44"/>
        <end position="63"/>
    </location>
</feature>
<evidence type="ECO:0000313" key="2">
    <source>
        <dbReference type="EMBL" id="OPE54023.1"/>
    </source>
</evidence>
<keyword evidence="1" id="KW-0472">Membrane</keyword>
<dbReference type="RefSeq" id="WP_073857293.1">
    <property type="nucleotide sequence ID" value="NZ_BAAATC010000021.1"/>
</dbReference>
<dbReference type="Proteomes" id="UP000191039">
    <property type="component" value="Unassembled WGS sequence"/>
</dbReference>
<dbReference type="EMBL" id="MIJD01000113">
    <property type="protein sequence ID" value="OPE54023.1"/>
    <property type="molecule type" value="Genomic_DNA"/>
</dbReference>
<dbReference type="OrthoDB" id="4753237at2"/>
<dbReference type="Proteomes" id="UP000220340">
    <property type="component" value="Unassembled WGS sequence"/>
</dbReference>
<feature type="transmembrane region" description="Helical" evidence="1">
    <location>
        <begin position="95"/>
        <end position="118"/>
    </location>
</feature>
<comment type="caution">
    <text evidence="2">The sequence shown here is derived from an EMBL/GenBank/DDBJ whole genome shotgun (WGS) entry which is preliminary data.</text>
</comment>
<reference evidence="2 4" key="1">
    <citation type="submission" date="2016-09" db="EMBL/GenBank/DDBJ databases">
        <title>genome sequences of unsequenced Mycobacteria.</title>
        <authorList>
            <person name="Greninger A.L."/>
            <person name="Jerome K.R."/>
            <person name="Mcnair B."/>
            <person name="Wallis C."/>
            <person name="Fang F."/>
        </authorList>
    </citation>
    <scope>NUCLEOTIDE SEQUENCE [LARGE SCALE GENOMIC DNA]</scope>
    <source>
        <strain evidence="2 4">BM1</strain>
    </source>
</reference>
<dbReference type="EMBL" id="PDCR01000024">
    <property type="protein sequence ID" value="PEG52990.1"/>
    <property type="molecule type" value="Genomic_DNA"/>
</dbReference>
<feature type="transmembrane region" description="Helical" evidence="1">
    <location>
        <begin position="12"/>
        <end position="32"/>
    </location>
</feature>
<gene>
    <name evidence="2" type="ORF">BV510_12480</name>
    <name evidence="3" type="ORF">CRI78_18505</name>
</gene>
<dbReference type="AlphaFoldDB" id="A0A1Q4HBH0"/>
<evidence type="ECO:0000313" key="5">
    <source>
        <dbReference type="Proteomes" id="UP000220340"/>
    </source>
</evidence>
<reference evidence="3 5" key="2">
    <citation type="submission" date="2017-10" db="EMBL/GenBank/DDBJ databases">
        <title>The new phylogeny of genus Mycobacterium.</title>
        <authorList>
            <person name="Tortoli E."/>
            <person name="Trovato A."/>
            <person name="Cirillo D.M."/>
        </authorList>
    </citation>
    <scope>NUCLEOTIDE SEQUENCE [LARGE SCALE GENOMIC DNA]</scope>
    <source>
        <strain evidence="3 5">IP141170001</strain>
    </source>
</reference>
<evidence type="ECO:0000313" key="4">
    <source>
        <dbReference type="Proteomes" id="UP000191039"/>
    </source>
</evidence>
<sequence length="125" mass="13175">MSPVVWLRASRGLAVLTVAVVAVLFVTAGQLVQSHQLENVHGVAAIALHVVSGALAITLLGLARLRGSGWWVAGLASVLFAFSFVQAYLGKGYTLAIHIPGALLVTVGSIWLACWIFAQRETQPS</sequence>
<name>A0A1Q4HBH0_9MYCO</name>
<protein>
    <recommendedName>
        <fullName evidence="6">DUF423 domain-containing protein</fullName>
    </recommendedName>
</protein>
<evidence type="ECO:0000313" key="3">
    <source>
        <dbReference type="EMBL" id="PEG52990.1"/>
    </source>
</evidence>
<evidence type="ECO:0000256" key="1">
    <source>
        <dbReference type="SAM" id="Phobius"/>
    </source>
</evidence>
<organism evidence="2 4">
    <name type="scientific">Mycolicibacterium diernhoferi</name>
    <dbReference type="NCBI Taxonomy" id="1801"/>
    <lineage>
        <taxon>Bacteria</taxon>
        <taxon>Bacillati</taxon>
        <taxon>Actinomycetota</taxon>
        <taxon>Actinomycetes</taxon>
        <taxon>Mycobacteriales</taxon>
        <taxon>Mycobacteriaceae</taxon>
        <taxon>Mycolicibacterium</taxon>
    </lineage>
</organism>
<keyword evidence="5" id="KW-1185">Reference proteome</keyword>
<keyword evidence="1" id="KW-1133">Transmembrane helix</keyword>
<evidence type="ECO:0008006" key="6">
    <source>
        <dbReference type="Google" id="ProtNLM"/>
    </source>
</evidence>
<proteinExistence type="predicted"/>
<feature type="transmembrane region" description="Helical" evidence="1">
    <location>
        <begin position="70"/>
        <end position="89"/>
    </location>
</feature>
<accession>A0A1Q4HBH0</accession>
<keyword evidence="1" id="KW-0812">Transmembrane</keyword>